<keyword evidence="1" id="KW-0677">Repeat</keyword>
<proteinExistence type="predicted"/>
<feature type="region of interest" description="Disordered" evidence="4">
    <location>
        <begin position="315"/>
        <end position="337"/>
    </location>
</feature>
<dbReference type="PANTHER" id="PTHR24186:SF48">
    <property type="entry name" value="ANKYRIN REPEAT-CONTAINING PROTEIN ITN1"/>
    <property type="match status" value="1"/>
</dbReference>
<dbReference type="Proteomes" id="UP001055439">
    <property type="component" value="Chromosome 8"/>
</dbReference>
<gene>
    <name evidence="5" type="ORF">MUK42_34652</name>
</gene>
<dbReference type="SMART" id="SM00248">
    <property type="entry name" value="ANK"/>
    <property type="match status" value="5"/>
</dbReference>
<feature type="repeat" description="ANK" evidence="3">
    <location>
        <begin position="162"/>
        <end position="194"/>
    </location>
</feature>
<dbReference type="InterPro" id="IPR002110">
    <property type="entry name" value="Ankyrin_rpt"/>
</dbReference>
<evidence type="ECO:0000256" key="4">
    <source>
        <dbReference type="SAM" id="MobiDB-lite"/>
    </source>
</evidence>
<evidence type="ECO:0000256" key="3">
    <source>
        <dbReference type="PROSITE-ProRule" id="PRU00023"/>
    </source>
</evidence>
<dbReference type="PROSITE" id="PS50297">
    <property type="entry name" value="ANK_REP_REGION"/>
    <property type="match status" value="1"/>
</dbReference>
<dbReference type="Gene3D" id="1.25.40.20">
    <property type="entry name" value="Ankyrin repeat-containing domain"/>
    <property type="match status" value="2"/>
</dbReference>
<name>A0A9E7GZ23_9LILI</name>
<dbReference type="PROSITE" id="PS50088">
    <property type="entry name" value="ANK_REPEAT"/>
    <property type="match status" value="1"/>
</dbReference>
<accession>A0A9E7GZ23</accession>
<reference evidence="5" key="1">
    <citation type="submission" date="2022-05" db="EMBL/GenBank/DDBJ databases">
        <title>The Musa troglodytarum L. genome provides insights into the mechanism of non-climacteric behaviour and enrichment of carotenoids.</title>
        <authorList>
            <person name="Wang J."/>
        </authorList>
    </citation>
    <scope>NUCLEOTIDE SEQUENCE</scope>
    <source>
        <tissue evidence="5">Leaf</tissue>
    </source>
</reference>
<feature type="compositionally biased region" description="Polar residues" evidence="4">
    <location>
        <begin position="319"/>
        <end position="337"/>
    </location>
</feature>
<dbReference type="EMBL" id="CP097510">
    <property type="protein sequence ID" value="URE24416.1"/>
    <property type="molecule type" value="Genomic_DNA"/>
</dbReference>
<dbReference type="Pfam" id="PF12796">
    <property type="entry name" value="Ank_2"/>
    <property type="match status" value="1"/>
</dbReference>
<dbReference type="AlphaFoldDB" id="A0A9E7GZ23"/>
<dbReference type="GO" id="GO:0005886">
    <property type="term" value="C:plasma membrane"/>
    <property type="evidence" value="ECO:0007669"/>
    <property type="project" value="TreeGrafter"/>
</dbReference>
<sequence>MGPASAAEPLTAGATPAVGLSSSVDEKRTKYVKQVTGRHNDTELHLAARRGDLAAVRRILRDVVAQMMETAEGAEEFEAVVNETNDFGETALMTAAEKGQLGMVAELLNYSNKASISRKNRSGFDAFHVAAKGGRQAARGHTQVIKLLLAKNFSMVEVAKRNGKNALHFAARLGHVEASKALLEKDPQLARRTDGKGQTALHMAAKGTNHDVFEALVDADPAIVMLPDKYGNTALHIVNLLLLLPDALVNALTRDRKTAYDIAEELPLSEESTYIKECLCRHGALRSKELNQPRDELRKTVREIKKDVHTELELHGMASQRSQGNSTGRASIMPQTL</sequence>
<evidence type="ECO:0000313" key="5">
    <source>
        <dbReference type="EMBL" id="URE24416.1"/>
    </source>
</evidence>
<dbReference type="Pfam" id="PF13637">
    <property type="entry name" value="Ank_4"/>
    <property type="match status" value="1"/>
</dbReference>
<dbReference type="OrthoDB" id="301040at2759"/>
<keyword evidence="6" id="KW-1185">Reference proteome</keyword>
<evidence type="ECO:0000313" key="6">
    <source>
        <dbReference type="Proteomes" id="UP001055439"/>
    </source>
</evidence>
<evidence type="ECO:0000256" key="2">
    <source>
        <dbReference type="ARBA" id="ARBA00023043"/>
    </source>
</evidence>
<protein>
    <submittedName>
        <fullName evidence="5">Ankyrin repeat-containing protein</fullName>
    </submittedName>
</protein>
<evidence type="ECO:0000256" key="1">
    <source>
        <dbReference type="ARBA" id="ARBA00022737"/>
    </source>
</evidence>
<dbReference type="SUPFAM" id="SSF48403">
    <property type="entry name" value="Ankyrin repeat"/>
    <property type="match status" value="1"/>
</dbReference>
<keyword evidence="2 3" id="KW-0040">ANK repeat</keyword>
<dbReference type="PANTHER" id="PTHR24186">
    <property type="entry name" value="PROTEIN PHOSPHATASE 1 REGULATORY SUBUNIT"/>
    <property type="match status" value="1"/>
</dbReference>
<dbReference type="InterPro" id="IPR036770">
    <property type="entry name" value="Ankyrin_rpt-contain_sf"/>
</dbReference>
<organism evidence="5 6">
    <name type="scientific">Musa troglodytarum</name>
    <name type="common">fe'i banana</name>
    <dbReference type="NCBI Taxonomy" id="320322"/>
    <lineage>
        <taxon>Eukaryota</taxon>
        <taxon>Viridiplantae</taxon>
        <taxon>Streptophyta</taxon>
        <taxon>Embryophyta</taxon>
        <taxon>Tracheophyta</taxon>
        <taxon>Spermatophyta</taxon>
        <taxon>Magnoliopsida</taxon>
        <taxon>Liliopsida</taxon>
        <taxon>Zingiberales</taxon>
        <taxon>Musaceae</taxon>
        <taxon>Musa</taxon>
    </lineage>
</organism>